<protein>
    <recommendedName>
        <fullName evidence="4">Riboflavin synthase subunit beta</fullName>
    </recommendedName>
</protein>
<dbReference type="OrthoDB" id="1121113at2"/>
<comment type="caution">
    <text evidence="2">The sequence shown here is derived from an EMBL/GenBank/DDBJ whole genome shotgun (WGS) entry which is preliminary data.</text>
</comment>
<keyword evidence="3" id="KW-1185">Reference proteome</keyword>
<reference evidence="2 3" key="1">
    <citation type="submission" date="2018-05" db="EMBL/GenBank/DDBJ databases">
        <title>Marinifilum breve JC075T sp. nov., a marine bacterium isolated from Yongle Blue Hole in the South China Sea.</title>
        <authorList>
            <person name="Fu T."/>
        </authorList>
    </citation>
    <scope>NUCLEOTIDE SEQUENCE [LARGE SCALE GENOMIC DNA]</scope>
    <source>
        <strain evidence="2 3">JC075</strain>
    </source>
</reference>
<accession>A0A2V3ZWN8</accession>
<gene>
    <name evidence="2" type="ORF">DF185_13420</name>
</gene>
<evidence type="ECO:0000313" key="2">
    <source>
        <dbReference type="EMBL" id="PXY00892.1"/>
    </source>
</evidence>
<evidence type="ECO:0008006" key="4">
    <source>
        <dbReference type="Google" id="ProtNLM"/>
    </source>
</evidence>
<dbReference type="EMBL" id="QFLI01000005">
    <property type="protein sequence ID" value="PXY00892.1"/>
    <property type="molecule type" value="Genomic_DNA"/>
</dbReference>
<evidence type="ECO:0000313" key="3">
    <source>
        <dbReference type="Proteomes" id="UP000248079"/>
    </source>
</evidence>
<keyword evidence="1" id="KW-0812">Transmembrane</keyword>
<dbReference type="AlphaFoldDB" id="A0A2V3ZWN8"/>
<feature type="transmembrane region" description="Helical" evidence="1">
    <location>
        <begin position="80"/>
        <end position="98"/>
    </location>
</feature>
<dbReference type="RefSeq" id="WP_110361258.1">
    <property type="nucleotide sequence ID" value="NZ_QFLI01000005.1"/>
</dbReference>
<name>A0A2V3ZWN8_9BACT</name>
<keyword evidence="1" id="KW-1133">Transmembrane helix</keyword>
<organism evidence="2 3">
    <name type="scientific">Marinifilum breve</name>
    <dbReference type="NCBI Taxonomy" id="2184082"/>
    <lineage>
        <taxon>Bacteria</taxon>
        <taxon>Pseudomonadati</taxon>
        <taxon>Bacteroidota</taxon>
        <taxon>Bacteroidia</taxon>
        <taxon>Marinilabiliales</taxon>
        <taxon>Marinifilaceae</taxon>
    </lineage>
</organism>
<sequence length="116" mass="13825">MGFTSGFFKRPQHKRFNLQPRYWDPAKEEREERERRVKSELGIKDENGQYIPNIKGRMKSELRHKYSDARGTRQKSNFRLIIIFVILAVAAYVYVFGWDELIERIIGGMESLKSNR</sequence>
<keyword evidence="1" id="KW-0472">Membrane</keyword>
<dbReference type="Proteomes" id="UP000248079">
    <property type="component" value="Unassembled WGS sequence"/>
</dbReference>
<proteinExistence type="predicted"/>
<evidence type="ECO:0000256" key="1">
    <source>
        <dbReference type="SAM" id="Phobius"/>
    </source>
</evidence>